<keyword evidence="7" id="KW-1185">Reference proteome</keyword>
<evidence type="ECO:0000259" key="5">
    <source>
        <dbReference type="PROSITE" id="PS51891"/>
    </source>
</evidence>
<reference evidence="6" key="1">
    <citation type="submission" date="2020-12" db="EMBL/GenBank/DDBJ databases">
        <title>Bacterial taxonomy.</title>
        <authorList>
            <person name="Pan X."/>
        </authorList>
    </citation>
    <scope>NUCLEOTIDE SEQUENCE</scope>
    <source>
        <strain evidence="6">M0105</strain>
    </source>
</reference>
<protein>
    <submittedName>
        <fullName evidence="6">GFA family protein</fullName>
    </submittedName>
</protein>
<dbReference type="SUPFAM" id="SSF51316">
    <property type="entry name" value="Mss4-like"/>
    <property type="match status" value="1"/>
</dbReference>
<dbReference type="EMBL" id="JAEHHL010000002">
    <property type="protein sequence ID" value="MBK0398585.1"/>
    <property type="molecule type" value="Genomic_DNA"/>
</dbReference>
<dbReference type="Gene3D" id="3.90.1590.10">
    <property type="entry name" value="glutathione-dependent formaldehyde- activating enzyme (gfa)"/>
    <property type="match status" value="1"/>
</dbReference>
<comment type="similarity">
    <text evidence="1">Belongs to the Gfa family.</text>
</comment>
<keyword evidence="2" id="KW-0479">Metal-binding</keyword>
<dbReference type="InterPro" id="IPR006913">
    <property type="entry name" value="CENP-V/GFA"/>
</dbReference>
<sequence length="134" mass="14501">MAEPLTGRCLCGAIRFEVDALTEGPVACHCRACQRQSGSAFWVAVTAARDAVRVTGDRLAWVRATPSAERGYCRDCGGYLFWRLLTGDTVDIGVGALDRIDGMVIEAHIFTAEARLPLPDDGIPRFPHGRPGID</sequence>
<evidence type="ECO:0000313" key="6">
    <source>
        <dbReference type="EMBL" id="MBK0398585.1"/>
    </source>
</evidence>
<feature type="domain" description="CENP-V/GFA" evidence="5">
    <location>
        <begin position="5"/>
        <end position="121"/>
    </location>
</feature>
<evidence type="ECO:0000256" key="2">
    <source>
        <dbReference type="ARBA" id="ARBA00022723"/>
    </source>
</evidence>
<accession>A0A8J7SFP7</accession>
<dbReference type="Pfam" id="PF04828">
    <property type="entry name" value="GFA"/>
    <property type="match status" value="1"/>
</dbReference>
<dbReference type="AlphaFoldDB" id="A0A8J7SFP7"/>
<evidence type="ECO:0000313" key="7">
    <source>
        <dbReference type="Proteomes" id="UP000655420"/>
    </source>
</evidence>
<keyword evidence="4" id="KW-0456">Lyase</keyword>
<dbReference type="InterPro" id="IPR011057">
    <property type="entry name" value="Mss4-like_sf"/>
</dbReference>
<organism evidence="6 7">
    <name type="scientific">Thermohalobaculum xanthum</name>
    <dbReference type="NCBI Taxonomy" id="2753746"/>
    <lineage>
        <taxon>Bacteria</taxon>
        <taxon>Pseudomonadati</taxon>
        <taxon>Pseudomonadota</taxon>
        <taxon>Alphaproteobacteria</taxon>
        <taxon>Rhodobacterales</taxon>
        <taxon>Paracoccaceae</taxon>
        <taxon>Thermohalobaculum</taxon>
    </lineage>
</organism>
<dbReference type="PANTHER" id="PTHR33337">
    <property type="entry name" value="GFA DOMAIN-CONTAINING PROTEIN"/>
    <property type="match status" value="1"/>
</dbReference>
<keyword evidence="3" id="KW-0862">Zinc</keyword>
<evidence type="ECO:0000256" key="3">
    <source>
        <dbReference type="ARBA" id="ARBA00022833"/>
    </source>
</evidence>
<proteinExistence type="inferred from homology"/>
<dbReference type="GO" id="GO:0016846">
    <property type="term" value="F:carbon-sulfur lyase activity"/>
    <property type="evidence" value="ECO:0007669"/>
    <property type="project" value="InterPro"/>
</dbReference>
<comment type="caution">
    <text evidence="6">The sequence shown here is derived from an EMBL/GenBank/DDBJ whole genome shotgun (WGS) entry which is preliminary data.</text>
</comment>
<dbReference type="RefSeq" id="WP_200607979.1">
    <property type="nucleotide sequence ID" value="NZ_JAEHHL010000002.1"/>
</dbReference>
<dbReference type="Proteomes" id="UP000655420">
    <property type="component" value="Unassembled WGS sequence"/>
</dbReference>
<dbReference type="PROSITE" id="PS51891">
    <property type="entry name" value="CENP_V_GFA"/>
    <property type="match status" value="1"/>
</dbReference>
<name>A0A8J7SFP7_9RHOB</name>
<dbReference type="GO" id="GO:0046872">
    <property type="term" value="F:metal ion binding"/>
    <property type="evidence" value="ECO:0007669"/>
    <property type="project" value="UniProtKB-KW"/>
</dbReference>
<dbReference type="PANTHER" id="PTHR33337:SF40">
    <property type="entry name" value="CENP-V_GFA DOMAIN-CONTAINING PROTEIN-RELATED"/>
    <property type="match status" value="1"/>
</dbReference>
<gene>
    <name evidence="6" type="ORF">H0I76_05250</name>
</gene>
<evidence type="ECO:0000256" key="4">
    <source>
        <dbReference type="ARBA" id="ARBA00023239"/>
    </source>
</evidence>
<evidence type="ECO:0000256" key="1">
    <source>
        <dbReference type="ARBA" id="ARBA00005495"/>
    </source>
</evidence>